<dbReference type="PANTHER" id="PTHR36709">
    <property type="entry name" value="OS02G0604100 PROTEIN"/>
    <property type="match status" value="1"/>
</dbReference>
<reference evidence="2 3" key="1">
    <citation type="submission" date="2018-09" db="EMBL/GenBank/DDBJ databases">
        <title>A high-quality reference genome of wild soybean provides a powerful tool to mine soybean genomes.</title>
        <authorList>
            <person name="Xie M."/>
            <person name="Chung C.Y.L."/>
            <person name="Li M.-W."/>
            <person name="Wong F.-L."/>
            <person name="Chan T.-F."/>
            <person name="Lam H.-M."/>
        </authorList>
    </citation>
    <scope>NUCLEOTIDE SEQUENCE [LARGE SCALE GENOMIC DNA]</scope>
    <source>
        <strain evidence="3">cv. W05</strain>
        <tissue evidence="2">Hypocotyl of etiolated seedlings</tissue>
    </source>
</reference>
<sequence length="102" mass="11803">VPRKKKGFRTSSKDLRKRDTLSLTCVRKRGTLSNAILQRKKKDPNASSNSREEKTASQISGKRKRKLFKKWRRDQTDALQNGLVIMEDVQMAVADYFISDFV</sequence>
<accession>A0A445M1Z3</accession>
<proteinExistence type="predicted"/>
<evidence type="ECO:0000256" key="1">
    <source>
        <dbReference type="SAM" id="MobiDB-lite"/>
    </source>
</evidence>
<feature type="non-terminal residue" evidence="2">
    <location>
        <position position="1"/>
    </location>
</feature>
<dbReference type="AlphaFoldDB" id="A0A445M1Z3"/>
<feature type="region of interest" description="Disordered" evidence="1">
    <location>
        <begin position="34"/>
        <end position="67"/>
    </location>
</feature>
<comment type="caution">
    <text evidence="2">The sequence shown here is derived from an EMBL/GenBank/DDBJ whole genome shotgun (WGS) entry which is preliminary data.</text>
</comment>
<evidence type="ECO:0000313" key="3">
    <source>
        <dbReference type="Proteomes" id="UP000289340"/>
    </source>
</evidence>
<protein>
    <submittedName>
        <fullName evidence="2">Uncharacterized protein</fullName>
    </submittedName>
</protein>
<gene>
    <name evidence="2" type="ORF">D0Y65_001269</name>
</gene>
<keyword evidence="3" id="KW-1185">Reference proteome</keyword>
<dbReference type="EMBL" id="QZWG01000001">
    <property type="protein sequence ID" value="RZC29617.1"/>
    <property type="molecule type" value="Genomic_DNA"/>
</dbReference>
<evidence type="ECO:0000313" key="2">
    <source>
        <dbReference type="EMBL" id="RZC29617.1"/>
    </source>
</evidence>
<dbReference type="PANTHER" id="PTHR36709:SF1">
    <property type="entry name" value="OS02G0604100 PROTEIN"/>
    <property type="match status" value="1"/>
</dbReference>
<dbReference type="Proteomes" id="UP000289340">
    <property type="component" value="Chromosome 1"/>
</dbReference>
<name>A0A445M1Z3_GLYSO</name>
<organism evidence="2 3">
    <name type="scientific">Glycine soja</name>
    <name type="common">Wild soybean</name>
    <dbReference type="NCBI Taxonomy" id="3848"/>
    <lineage>
        <taxon>Eukaryota</taxon>
        <taxon>Viridiplantae</taxon>
        <taxon>Streptophyta</taxon>
        <taxon>Embryophyta</taxon>
        <taxon>Tracheophyta</taxon>
        <taxon>Spermatophyta</taxon>
        <taxon>Magnoliopsida</taxon>
        <taxon>eudicotyledons</taxon>
        <taxon>Gunneridae</taxon>
        <taxon>Pentapetalae</taxon>
        <taxon>rosids</taxon>
        <taxon>fabids</taxon>
        <taxon>Fabales</taxon>
        <taxon>Fabaceae</taxon>
        <taxon>Papilionoideae</taxon>
        <taxon>50 kb inversion clade</taxon>
        <taxon>NPAAA clade</taxon>
        <taxon>indigoferoid/millettioid clade</taxon>
        <taxon>Phaseoleae</taxon>
        <taxon>Glycine</taxon>
        <taxon>Glycine subgen. Soja</taxon>
    </lineage>
</organism>